<proteinExistence type="predicted"/>
<name>A0A660CH25_9PSEU</name>
<dbReference type="Proteomes" id="UP000317303">
    <property type="component" value="Unassembled WGS sequence"/>
</dbReference>
<protein>
    <submittedName>
        <fullName evidence="1">Putative AlkP superfamily pyrophosphatase or phosphodiesterase</fullName>
    </submittedName>
</protein>
<accession>A0A660CH25</accession>
<dbReference type="AlphaFoldDB" id="A0A660CH25"/>
<dbReference type="PANTHER" id="PTHR10151:SF120">
    <property type="entry name" value="BIS(5'-ADENOSYL)-TRIPHOSPHATASE"/>
    <property type="match status" value="1"/>
</dbReference>
<dbReference type="Pfam" id="PF01663">
    <property type="entry name" value="Phosphodiest"/>
    <property type="match status" value="1"/>
</dbReference>
<dbReference type="InterPro" id="IPR002591">
    <property type="entry name" value="Phosphodiest/P_Trfase"/>
</dbReference>
<organism evidence="1 2">
    <name type="scientific">Prauserella rugosa</name>
    <dbReference type="NCBI Taxonomy" id="43354"/>
    <lineage>
        <taxon>Bacteria</taxon>
        <taxon>Bacillati</taxon>
        <taxon>Actinomycetota</taxon>
        <taxon>Actinomycetes</taxon>
        <taxon>Pseudonocardiales</taxon>
        <taxon>Pseudonocardiaceae</taxon>
        <taxon>Prauserella</taxon>
    </lineage>
</organism>
<evidence type="ECO:0000313" key="2">
    <source>
        <dbReference type="Proteomes" id="UP000317303"/>
    </source>
</evidence>
<comment type="caution">
    <text evidence="1">The sequence shown here is derived from an EMBL/GenBank/DDBJ whole genome shotgun (WGS) entry which is preliminary data.</text>
</comment>
<keyword evidence="2" id="KW-1185">Reference proteome</keyword>
<dbReference type="EMBL" id="VLJV01000001">
    <property type="protein sequence ID" value="TWH20225.1"/>
    <property type="molecule type" value="Genomic_DNA"/>
</dbReference>
<sequence>MGHADGMEPHLCQVTPTMLAALGVPGFTRTLELPEASRACVLLIDGLGWDLLAEHADCAPVLHSLRAQRLSVGYPATTAAGLAAVGTGVPSGEHGMAGYSFAVPGTGVVNALRWCRHPDGEDLTEQLRPEDVQPRATTFERAAAAGVATRVVSSAQFAGSALTRAVLRGGRYVGVHAVGDLAAEVLEALRPPRAFVYGYHSDLDLVGHLYGPGSGAWRMQLRQVDRLVESVVDGLPAGAVLAIVADHGMVRVEETIDLDDEPRLRAGVRAFGGEVRARHVYPEPGAEADVLAAWREVLGDRGWVCSRDEAIAQGWFGPHVDERVRPRIGDVVAAARGTVGLVRSGAEPRETALVGQHGSFTAAERYVPMAVADTTG</sequence>
<dbReference type="Gene3D" id="3.40.720.10">
    <property type="entry name" value="Alkaline Phosphatase, subunit A"/>
    <property type="match status" value="1"/>
</dbReference>
<reference evidence="1 2" key="1">
    <citation type="submission" date="2019-07" db="EMBL/GenBank/DDBJ databases">
        <title>R&amp;d 2014.</title>
        <authorList>
            <person name="Klenk H.-P."/>
        </authorList>
    </citation>
    <scope>NUCLEOTIDE SEQUENCE [LARGE SCALE GENOMIC DNA]</scope>
    <source>
        <strain evidence="1 2">DSM 43194</strain>
    </source>
</reference>
<dbReference type="InterPro" id="IPR017850">
    <property type="entry name" value="Alkaline_phosphatase_core_sf"/>
</dbReference>
<evidence type="ECO:0000313" key="1">
    <source>
        <dbReference type="EMBL" id="TWH20225.1"/>
    </source>
</evidence>
<gene>
    <name evidence="1" type="ORF">JD82_02067</name>
</gene>
<dbReference type="PANTHER" id="PTHR10151">
    <property type="entry name" value="ECTONUCLEOTIDE PYROPHOSPHATASE/PHOSPHODIESTERASE"/>
    <property type="match status" value="1"/>
</dbReference>
<dbReference type="SUPFAM" id="SSF53649">
    <property type="entry name" value="Alkaline phosphatase-like"/>
    <property type="match status" value="1"/>
</dbReference>
<dbReference type="GO" id="GO:0016787">
    <property type="term" value="F:hydrolase activity"/>
    <property type="evidence" value="ECO:0007669"/>
    <property type="project" value="UniProtKB-ARBA"/>
</dbReference>